<protein>
    <submittedName>
        <fullName evidence="1">Uncharacterized protein</fullName>
    </submittedName>
</protein>
<evidence type="ECO:0000313" key="1">
    <source>
        <dbReference type="EMBL" id="GAA1586294.1"/>
    </source>
</evidence>
<sequence length="71" mass="7115">MRAANQAIALSALDCGAAVTVVTGSRVAGAVALAGMPTPVKATPPSSAVTVRRARKVLMVGAFHSDREGLL</sequence>
<organism evidence="1 2">
    <name type="scientific">Kribbella sancticallisti</name>
    <dbReference type="NCBI Taxonomy" id="460087"/>
    <lineage>
        <taxon>Bacteria</taxon>
        <taxon>Bacillati</taxon>
        <taxon>Actinomycetota</taxon>
        <taxon>Actinomycetes</taxon>
        <taxon>Propionibacteriales</taxon>
        <taxon>Kribbellaceae</taxon>
        <taxon>Kribbella</taxon>
    </lineage>
</organism>
<name>A0ABN2DTK1_9ACTN</name>
<reference evidence="1 2" key="1">
    <citation type="journal article" date="2019" name="Int. J. Syst. Evol. Microbiol.">
        <title>The Global Catalogue of Microorganisms (GCM) 10K type strain sequencing project: providing services to taxonomists for standard genome sequencing and annotation.</title>
        <authorList>
            <consortium name="The Broad Institute Genomics Platform"/>
            <consortium name="The Broad Institute Genome Sequencing Center for Infectious Disease"/>
            <person name="Wu L."/>
            <person name="Ma J."/>
        </authorList>
    </citation>
    <scope>NUCLEOTIDE SEQUENCE [LARGE SCALE GENOMIC DNA]</scope>
    <source>
        <strain evidence="1 2">JCM 14969</strain>
    </source>
</reference>
<proteinExistence type="predicted"/>
<accession>A0ABN2DTK1</accession>
<dbReference type="EMBL" id="BAAAOS010000031">
    <property type="protein sequence ID" value="GAA1586294.1"/>
    <property type="molecule type" value="Genomic_DNA"/>
</dbReference>
<comment type="caution">
    <text evidence="1">The sequence shown here is derived from an EMBL/GenBank/DDBJ whole genome shotgun (WGS) entry which is preliminary data.</text>
</comment>
<gene>
    <name evidence="1" type="ORF">GCM10009789_44810</name>
</gene>
<evidence type="ECO:0000313" key="2">
    <source>
        <dbReference type="Proteomes" id="UP001500393"/>
    </source>
</evidence>
<dbReference type="Proteomes" id="UP001500393">
    <property type="component" value="Unassembled WGS sequence"/>
</dbReference>
<keyword evidence="2" id="KW-1185">Reference proteome</keyword>